<dbReference type="SUPFAM" id="SSF52540">
    <property type="entry name" value="P-loop containing nucleoside triphosphate hydrolases"/>
    <property type="match status" value="1"/>
</dbReference>
<reference evidence="15" key="1">
    <citation type="submission" date="2017-09" db="EMBL/GenBank/DDBJ databases">
        <title>Depth-based differentiation of microbial function through sediment-hosted aquifers and enrichment of novel symbionts in the deep terrestrial subsurface.</title>
        <authorList>
            <person name="Probst A.J."/>
            <person name="Ladd B."/>
            <person name="Jarett J.K."/>
            <person name="Geller-Mcgrath D.E."/>
            <person name="Sieber C.M.K."/>
            <person name="Emerson J.B."/>
            <person name="Anantharaman K."/>
            <person name="Thomas B.C."/>
            <person name="Malmstrom R."/>
            <person name="Stieglmeier M."/>
            <person name="Klingl A."/>
            <person name="Woyke T."/>
            <person name="Ryan C.M."/>
            <person name="Banfield J.F."/>
        </authorList>
    </citation>
    <scope>NUCLEOTIDE SEQUENCE [LARGE SCALE GENOMIC DNA]</scope>
</reference>
<evidence type="ECO:0000256" key="10">
    <source>
        <dbReference type="HAMAP-Rule" id="MF_00185"/>
    </source>
</evidence>
<dbReference type="GO" id="GO:0052381">
    <property type="term" value="F:tRNA dimethylallyltransferase activity"/>
    <property type="evidence" value="ECO:0007669"/>
    <property type="project" value="UniProtKB-UniRule"/>
</dbReference>
<comment type="caution">
    <text evidence="10">Lacks conserved residue(s) required for the propagation of feature annotation.</text>
</comment>
<organism evidence="14 15">
    <name type="scientific">Candidatus Kaiserbacteria bacterium CG10_big_fil_rev_8_21_14_0_10_56_12</name>
    <dbReference type="NCBI Taxonomy" id="1974611"/>
    <lineage>
        <taxon>Bacteria</taxon>
        <taxon>Candidatus Kaiseribacteriota</taxon>
    </lineage>
</organism>
<dbReference type="InterPro" id="IPR018022">
    <property type="entry name" value="IPT"/>
</dbReference>
<feature type="site" description="Interaction with substrate tRNA" evidence="10">
    <location>
        <position position="109"/>
    </location>
</feature>
<evidence type="ECO:0000256" key="8">
    <source>
        <dbReference type="ARBA" id="ARBA00022842"/>
    </source>
</evidence>
<feature type="binding site" evidence="10">
    <location>
        <begin position="18"/>
        <end position="25"/>
    </location>
    <ligand>
        <name>ATP</name>
        <dbReference type="ChEBI" id="CHEBI:30616"/>
    </ligand>
</feature>
<dbReference type="GO" id="GO:0006400">
    <property type="term" value="P:tRNA modification"/>
    <property type="evidence" value="ECO:0007669"/>
    <property type="project" value="TreeGrafter"/>
</dbReference>
<evidence type="ECO:0000256" key="12">
    <source>
        <dbReference type="RuleBase" id="RU003784"/>
    </source>
</evidence>
<gene>
    <name evidence="10 14" type="primary">miaA</name>
    <name evidence="14" type="ORF">COU19_01935</name>
</gene>
<dbReference type="AlphaFoldDB" id="A0A2H0U9P8"/>
<dbReference type="Pfam" id="PF01715">
    <property type="entry name" value="IPPT"/>
    <property type="match status" value="1"/>
</dbReference>
<comment type="function">
    <text evidence="2 10 12">Catalyzes the transfer of a dimethylallyl group onto the adenine at position 37 in tRNAs that read codons beginning with uridine, leading to the formation of N6-(dimethylallyl)adenosine (i(6)A).</text>
</comment>
<keyword evidence="7 10" id="KW-0067">ATP-binding</keyword>
<feature type="site" description="Interaction with substrate tRNA" evidence="10">
    <location>
        <position position="131"/>
    </location>
</feature>
<proteinExistence type="inferred from homology"/>
<accession>A0A2H0U9P8</accession>
<evidence type="ECO:0000256" key="2">
    <source>
        <dbReference type="ARBA" id="ARBA00003213"/>
    </source>
</evidence>
<evidence type="ECO:0000256" key="7">
    <source>
        <dbReference type="ARBA" id="ARBA00022840"/>
    </source>
</evidence>
<dbReference type="Proteomes" id="UP000230179">
    <property type="component" value="Unassembled WGS sequence"/>
</dbReference>
<comment type="subunit">
    <text evidence="10">Monomer.</text>
</comment>
<evidence type="ECO:0000256" key="3">
    <source>
        <dbReference type="ARBA" id="ARBA00005842"/>
    </source>
</evidence>
<keyword evidence="8 10" id="KW-0460">Magnesium</keyword>
<keyword evidence="6 10" id="KW-0547">Nucleotide-binding</keyword>
<dbReference type="NCBIfam" id="TIGR00174">
    <property type="entry name" value="miaA"/>
    <property type="match status" value="1"/>
</dbReference>
<dbReference type="Gene3D" id="1.10.20.140">
    <property type="match status" value="1"/>
</dbReference>
<name>A0A2H0U9P8_9BACT</name>
<evidence type="ECO:0000256" key="13">
    <source>
        <dbReference type="RuleBase" id="RU003785"/>
    </source>
</evidence>
<evidence type="ECO:0000256" key="6">
    <source>
        <dbReference type="ARBA" id="ARBA00022741"/>
    </source>
</evidence>
<keyword evidence="5 10" id="KW-0819">tRNA processing</keyword>
<evidence type="ECO:0000256" key="1">
    <source>
        <dbReference type="ARBA" id="ARBA00001946"/>
    </source>
</evidence>
<evidence type="ECO:0000256" key="5">
    <source>
        <dbReference type="ARBA" id="ARBA00022694"/>
    </source>
</evidence>
<dbReference type="InterPro" id="IPR039657">
    <property type="entry name" value="Dimethylallyltransferase"/>
</dbReference>
<protein>
    <recommendedName>
        <fullName evidence="10">tRNA dimethylallyltransferase</fullName>
        <ecNumber evidence="10">2.5.1.75</ecNumber>
    </recommendedName>
    <alternativeName>
        <fullName evidence="10">Dimethylallyl diphosphate:tRNA dimethylallyltransferase</fullName>
        <shortName evidence="10">DMAPP:tRNA dimethylallyltransferase</shortName>
        <shortName evidence="10">DMATase</shortName>
    </alternativeName>
    <alternativeName>
        <fullName evidence="10">Isopentenyl-diphosphate:tRNA isopentenyltransferase</fullName>
        <shortName evidence="10">IPP transferase</shortName>
        <shortName evidence="10">IPPT</shortName>
        <shortName evidence="10">IPTase</shortName>
    </alternativeName>
</protein>
<sequence>MVPSRLMSAKQKILCIIGPTASGKSARGVEEALARGGEVLSVDSRQVYRGLDIGTEKITPEEMLGVPHHLIDIRDAREAYSAGDFVTDATRLIQVVVARGRLPILVGGTHFYFDALLHGLPARIDANPALREELEKLSADELYARVVERDPRRAAALDPQNRRRLIRALEIIASLGSVPQRRVPTPSPGTRVNLVNYAVEWMVVDLPREELHARIDARLTHAVARGLVEEVERIREQVGDERLNELGLEYKIVGEYLRGERTKESLLPTLSAKLWQYARRQKAWLRKLHDELRLVVERGPDVWLE</sequence>
<evidence type="ECO:0000256" key="9">
    <source>
        <dbReference type="ARBA" id="ARBA00049563"/>
    </source>
</evidence>
<feature type="region of interest" description="Interaction with substrate tRNA" evidence="10">
    <location>
        <begin position="43"/>
        <end position="46"/>
    </location>
</feature>
<dbReference type="PANTHER" id="PTHR11088">
    <property type="entry name" value="TRNA DIMETHYLALLYLTRANSFERASE"/>
    <property type="match status" value="1"/>
</dbReference>
<feature type="binding site" evidence="10">
    <location>
        <begin position="20"/>
        <end position="25"/>
    </location>
    <ligand>
        <name>substrate</name>
    </ligand>
</feature>
<dbReference type="HAMAP" id="MF_00185">
    <property type="entry name" value="IPP_trans"/>
    <property type="match status" value="1"/>
</dbReference>
<dbReference type="EC" id="2.5.1.75" evidence="10"/>
<comment type="similarity">
    <text evidence="3 10 13">Belongs to the IPP transferase family.</text>
</comment>
<comment type="catalytic activity">
    <reaction evidence="9 10 11">
        <text>adenosine(37) in tRNA + dimethylallyl diphosphate = N(6)-dimethylallyladenosine(37) in tRNA + diphosphate</text>
        <dbReference type="Rhea" id="RHEA:26482"/>
        <dbReference type="Rhea" id="RHEA-COMP:10162"/>
        <dbReference type="Rhea" id="RHEA-COMP:10375"/>
        <dbReference type="ChEBI" id="CHEBI:33019"/>
        <dbReference type="ChEBI" id="CHEBI:57623"/>
        <dbReference type="ChEBI" id="CHEBI:74411"/>
        <dbReference type="ChEBI" id="CHEBI:74415"/>
        <dbReference type="EC" id="2.5.1.75"/>
    </reaction>
</comment>
<dbReference type="PANTHER" id="PTHR11088:SF60">
    <property type="entry name" value="TRNA DIMETHYLALLYLTRANSFERASE"/>
    <property type="match status" value="1"/>
</dbReference>
<evidence type="ECO:0000313" key="15">
    <source>
        <dbReference type="Proteomes" id="UP000230179"/>
    </source>
</evidence>
<evidence type="ECO:0000256" key="4">
    <source>
        <dbReference type="ARBA" id="ARBA00022679"/>
    </source>
</evidence>
<dbReference type="InterPro" id="IPR027417">
    <property type="entry name" value="P-loop_NTPase"/>
</dbReference>
<evidence type="ECO:0000256" key="11">
    <source>
        <dbReference type="RuleBase" id="RU003783"/>
    </source>
</evidence>
<keyword evidence="4 10" id="KW-0808">Transferase</keyword>
<dbReference type="EMBL" id="PFBL01000017">
    <property type="protein sequence ID" value="PIR83143.1"/>
    <property type="molecule type" value="Genomic_DNA"/>
</dbReference>
<evidence type="ECO:0000313" key="14">
    <source>
        <dbReference type="EMBL" id="PIR83143.1"/>
    </source>
</evidence>
<comment type="cofactor">
    <cofactor evidence="1 10">
        <name>Mg(2+)</name>
        <dbReference type="ChEBI" id="CHEBI:18420"/>
    </cofactor>
</comment>
<comment type="caution">
    <text evidence="14">The sequence shown here is derived from an EMBL/GenBank/DDBJ whole genome shotgun (WGS) entry which is preliminary data.</text>
</comment>
<dbReference type="GO" id="GO:0005524">
    <property type="term" value="F:ATP binding"/>
    <property type="evidence" value="ECO:0007669"/>
    <property type="project" value="UniProtKB-UniRule"/>
</dbReference>
<dbReference type="Gene3D" id="3.40.50.300">
    <property type="entry name" value="P-loop containing nucleotide triphosphate hydrolases"/>
    <property type="match status" value="1"/>
</dbReference>